<dbReference type="RefSeq" id="WP_200273199.1">
    <property type="nucleotide sequence ID" value="NZ_JAENIJ010000038.1"/>
</dbReference>
<dbReference type="Gene3D" id="3.40.1280.10">
    <property type="match status" value="1"/>
</dbReference>
<keyword evidence="3" id="KW-0808">Transferase</keyword>
<evidence type="ECO:0000256" key="1">
    <source>
        <dbReference type="ARBA" id="ARBA00007228"/>
    </source>
</evidence>
<dbReference type="EMBL" id="JAENIJ010000038">
    <property type="protein sequence ID" value="MBK1884212.1"/>
    <property type="molecule type" value="Genomic_DNA"/>
</dbReference>
<dbReference type="InterPro" id="IPR001537">
    <property type="entry name" value="SpoU_MeTrfase"/>
</dbReference>
<dbReference type="NCBIfam" id="TIGR00186">
    <property type="entry name" value="rRNA_methyl_3"/>
    <property type="match status" value="1"/>
</dbReference>
<evidence type="ECO:0000313" key="6">
    <source>
        <dbReference type="EMBL" id="MBK1884212.1"/>
    </source>
</evidence>
<dbReference type="SUPFAM" id="SSF75217">
    <property type="entry name" value="alpha/beta knot"/>
    <property type="match status" value="1"/>
</dbReference>
<name>A0A934VW36_9BACT</name>
<dbReference type="InterPro" id="IPR004441">
    <property type="entry name" value="rRNA_MeTrfase_TrmH"/>
</dbReference>
<dbReference type="InterPro" id="IPR029028">
    <property type="entry name" value="Alpha/beta_knot_MTases"/>
</dbReference>
<feature type="region of interest" description="Disordered" evidence="4">
    <location>
        <begin position="1"/>
        <end position="30"/>
    </location>
</feature>
<evidence type="ECO:0000256" key="4">
    <source>
        <dbReference type="SAM" id="MobiDB-lite"/>
    </source>
</evidence>
<organism evidence="6 7">
    <name type="scientific">Luteolibacter pohnpeiensis</name>
    <dbReference type="NCBI Taxonomy" id="454153"/>
    <lineage>
        <taxon>Bacteria</taxon>
        <taxon>Pseudomonadati</taxon>
        <taxon>Verrucomicrobiota</taxon>
        <taxon>Verrucomicrobiia</taxon>
        <taxon>Verrucomicrobiales</taxon>
        <taxon>Verrucomicrobiaceae</taxon>
        <taxon>Luteolibacter</taxon>
    </lineage>
</organism>
<keyword evidence="2" id="KW-0489">Methyltransferase</keyword>
<keyword evidence="7" id="KW-1185">Reference proteome</keyword>
<comment type="caution">
    <text evidence="6">The sequence shown here is derived from an EMBL/GenBank/DDBJ whole genome shotgun (WGS) entry which is preliminary data.</text>
</comment>
<feature type="compositionally biased region" description="Basic and acidic residues" evidence="4">
    <location>
        <begin position="12"/>
        <end position="23"/>
    </location>
</feature>
<dbReference type="Proteomes" id="UP000603141">
    <property type="component" value="Unassembled WGS sequence"/>
</dbReference>
<dbReference type="Pfam" id="PF00588">
    <property type="entry name" value="SpoU_methylase"/>
    <property type="match status" value="1"/>
</dbReference>
<comment type="similarity">
    <text evidence="1">Belongs to the class IV-like SAM-binding methyltransferase superfamily. RNA methyltransferase TrmH family.</text>
</comment>
<dbReference type="PANTHER" id="PTHR46429:SF1">
    <property type="entry name" value="23S RRNA (GUANOSINE-2'-O-)-METHYLTRANSFERASE RLMB"/>
    <property type="match status" value="1"/>
</dbReference>
<dbReference type="GO" id="GO:0032259">
    <property type="term" value="P:methylation"/>
    <property type="evidence" value="ECO:0007669"/>
    <property type="project" value="UniProtKB-KW"/>
</dbReference>
<sequence length="197" mass="21489">MKPRIHGNFNKQARENRHVKPMEQETTTPSLDEDDLMRIVAEQAVPFVLILDCVQDPHNLGAILRTADGAGIHAVVAPKDKAVGITETVRRISVGAADHVPFAQVTNLARTMEKLQAAGLWLVGTSDRAEKSIYDLDLKGPLGLVLGAEEKGMRRLTEENCDFLASIPMAGKVECLNVSVATGICLFEAVRQRRIAP</sequence>
<evidence type="ECO:0000256" key="2">
    <source>
        <dbReference type="ARBA" id="ARBA00022603"/>
    </source>
</evidence>
<dbReference type="CDD" id="cd18103">
    <property type="entry name" value="SpoU-like_RlmB"/>
    <property type="match status" value="1"/>
</dbReference>
<gene>
    <name evidence="6" type="primary">rlmB</name>
    <name evidence="6" type="ORF">JIN85_17465</name>
</gene>
<evidence type="ECO:0000313" key="7">
    <source>
        <dbReference type="Proteomes" id="UP000603141"/>
    </source>
</evidence>
<proteinExistence type="inferred from homology"/>
<evidence type="ECO:0000259" key="5">
    <source>
        <dbReference type="Pfam" id="PF00588"/>
    </source>
</evidence>
<dbReference type="GO" id="GO:0008173">
    <property type="term" value="F:RNA methyltransferase activity"/>
    <property type="evidence" value="ECO:0007669"/>
    <property type="project" value="InterPro"/>
</dbReference>
<dbReference type="GO" id="GO:0003723">
    <property type="term" value="F:RNA binding"/>
    <property type="evidence" value="ECO:0007669"/>
    <property type="project" value="InterPro"/>
</dbReference>
<dbReference type="GO" id="GO:0005829">
    <property type="term" value="C:cytosol"/>
    <property type="evidence" value="ECO:0007669"/>
    <property type="project" value="TreeGrafter"/>
</dbReference>
<dbReference type="GO" id="GO:0006396">
    <property type="term" value="P:RNA processing"/>
    <property type="evidence" value="ECO:0007669"/>
    <property type="project" value="InterPro"/>
</dbReference>
<protein>
    <submittedName>
        <fullName evidence="6">23S rRNA (Guanosine(2251)-2'-O)-methyltransferase RlmB</fullName>
    </submittedName>
</protein>
<feature type="domain" description="tRNA/rRNA methyltransferase SpoU type" evidence="5">
    <location>
        <begin position="47"/>
        <end position="187"/>
    </location>
</feature>
<evidence type="ECO:0000256" key="3">
    <source>
        <dbReference type="ARBA" id="ARBA00022679"/>
    </source>
</evidence>
<dbReference type="InterPro" id="IPR029026">
    <property type="entry name" value="tRNA_m1G_MTases_N"/>
</dbReference>
<reference evidence="6" key="1">
    <citation type="submission" date="2021-01" db="EMBL/GenBank/DDBJ databases">
        <title>Modified the classification status of verrucomicrobia.</title>
        <authorList>
            <person name="Feng X."/>
        </authorList>
    </citation>
    <scope>NUCLEOTIDE SEQUENCE</scope>
    <source>
        <strain evidence="6">KCTC 22041</strain>
    </source>
</reference>
<dbReference type="AlphaFoldDB" id="A0A934VW36"/>
<accession>A0A934VW36</accession>
<dbReference type="FunFam" id="3.40.1280.10:FF:000008">
    <property type="entry name" value="Group 3 RNA methyltransferase TrmH"/>
    <property type="match status" value="1"/>
</dbReference>
<dbReference type="PANTHER" id="PTHR46429">
    <property type="entry name" value="23S RRNA (GUANOSINE-2'-O-)-METHYLTRANSFERASE RLMB"/>
    <property type="match status" value="1"/>
</dbReference>